<dbReference type="EMBL" id="BARS01006175">
    <property type="protein sequence ID" value="GAF84035.1"/>
    <property type="molecule type" value="Genomic_DNA"/>
</dbReference>
<evidence type="ECO:0008006" key="2">
    <source>
        <dbReference type="Google" id="ProtNLM"/>
    </source>
</evidence>
<reference evidence="1" key="1">
    <citation type="journal article" date="2014" name="Front. Microbiol.">
        <title>High frequency of phylogenetically diverse reductive dehalogenase-homologous genes in deep subseafloor sedimentary metagenomes.</title>
        <authorList>
            <person name="Kawai M."/>
            <person name="Futagami T."/>
            <person name="Toyoda A."/>
            <person name="Takaki Y."/>
            <person name="Nishi S."/>
            <person name="Hori S."/>
            <person name="Arai W."/>
            <person name="Tsubouchi T."/>
            <person name="Morono Y."/>
            <person name="Uchiyama I."/>
            <person name="Ito T."/>
            <person name="Fujiyama A."/>
            <person name="Inagaki F."/>
            <person name="Takami H."/>
        </authorList>
    </citation>
    <scope>NUCLEOTIDE SEQUENCE</scope>
    <source>
        <strain evidence="1">Expedition CK06-06</strain>
    </source>
</reference>
<proteinExistence type="predicted"/>
<name>X0U6C5_9ZZZZ</name>
<comment type="caution">
    <text evidence="1">The sequence shown here is derived from an EMBL/GenBank/DDBJ whole genome shotgun (WGS) entry which is preliminary data.</text>
</comment>
<organism evidence="1">
    <name type="scientific">marine sediment metagenome</name>
    <dbReference type="NCBI Taxonomy" id="412755"/>
    <lineage>
        <taxon>unclassified sequences</taxon>
        <taxon>metagenomes</taxon>
        <taxon>ecological metagenomes</taxon>
    </lineage>
</organism>
<accession>X0U6C5</accession>
<evidence type="ECO:0000313" key="1">
    <source>
        <dbReference type="EMBL" id="GAF84035.1"/>
    </source>
</evidence>
<dbReference type="AlphaFoldDB" id="X0U6C5"/>
<protein>
    <recommendedName>
        <fullName evidence="2">AMP-dependent synthetase/ligase domain-containing protein</fullName>
    </recommendedName>
</protein>
<sequence length="72" mass="8393">METIEIDQTYLRMDSQGFYKLGIPEKLNMARLMVDFRAEHGRAQDVAILDEDRKITCQELKDLTDRFAKGGR</sequence>
<gene>
    <name evidence="1" type="ORF">S01H1_12071</name>
</gene>